<reference evidence="1" key="2">
    <citation type="journal article" date="2015" name="Data Brief">
        <title>Shoot transcriptome of the giant reed, Arundo donax.</title>
        <authorList>
            <person name="Barrero R.A."/>
            <person name="Guerrero F.D."/>
            <person name="Moolhuijzen P."/>
            <person name="Goolsby J.A."/>
            <person name="Tidwell J."/>
            <person name="Bellgard S.E."/>
            <person name="Bellgard M.I."/>
        </authorList>
    </citation>
    <scope>NUCLEOTIDE SEQUENCE</scope>
    <source>
        <tissue evidence="1">Shoot tissue taken approximately 20 cm above the soil surface</tissue>
    </source>
</reference>
<proteinExistence type="predicted"/>
<sequence>MFSIDNFPPSYCLTGEGMRAFWRECMEPTKT</sequence>
<name>A0A0A9AJI4_ARUDO</name>
<reference evidence="1" key="1">
    <citation type="submission" date="2014-09" db="EMBL/GenBank/DDBJ databases">
        <authorList>
            <person name="Magalhaes I.L.F."/>
            <person name="Oliveira U."/>
            <person name="Santos F.R."/>
            <person name="Vidigal T.H.D.A."/>
            <person name="Brescovit A.D."/>
            <person name="Santos A.J."/>
        </authorList>
    </citation>
    <scope>NUCLEOTIDE SEQUENCE</scope>
    <source>
        <tissue evidence="1">Shoot tissue taken approximately 20 cm above the soil surface</tissue>
    </source>
</reference>
<evidence type="ECO:0000313" key="1">
    <source>
        <dbReference type="EMBL" id="JAD50013.1"/>
    </source>
</evidence>
<dbReference type="AlphaFoldDB" id="A0A0A9AJI4"/>
<organism evidence="1">
    <name type="scientific">Arundo donax</name>
    <name type="common">Giant reed</name>
    <name type="synonym">Donax arundinaceus</name>
    <dbReference type="NCBI Taxonomy" id="35708"/>
    <lineage>
        <taxon>Eukaryota</taxon>
        <taxon>Viridiplantae</taxon>
        <taxon>Streptophyta</taxon>
        <taxon>Embryophyta</taxon>
        <taxon>Tracheophyta</taxon>
        <taxon>Spermatophyta</taxon>
        <taxon>Magnoliopsida</taxon>
        <taxon>Liliopsida</taxon>
        <taxon>Poales</taxon>
        <taxon>Poaceae</taxon>
        <taxon>PACMAD clade</taxon>
        <taxon>Arundinoideae</taxon>
        <taxon>Arundineae</taxon>
        <taxon>Arundo</taxon>
    </lineage>
</organism>
<dbReference type="EMBL" id="GBRH01247882">
    <property type="protein sequence ID" value="JAD50013.1"/>
    <property type="molecule type" value="Transcribed_RNA"/>
</dbReference>
<accession>A0A0A9AJI4</accession>
<protein>
    <submittedName>
        <fullName evidence="1">Uncharacterized protein</fullName>
    </submittedName>
</protein>